<reference evidence="5 6" key="1">
    <citation type="submission" date="2016-07" db="EMBL/GenBank/DDBJ databases">
        <title>Pervasive Adenine N6-methylation of Active Genes in Fungi.</title>
        <authorList>
            <consortium name="DOE Joint Genome Institute"/>
            <person name="Mondo S.J."/>
            <person name="Dannebaum R.O."/>
            <person name="Kuo R.C."/>
            <person name="Labutti K."/>
            <person name="Haridas S."/>
            <person name="Kuo A."/>
            <person name="Salamov A."/>
            <person name="Ahrendt S.R."/>
            <person name="Lipzen A."/>
            <person name="Sullivan W."/>
            <person name="Andreopoulos W.B."/>
            <person name="Clum A."/>
            <person name="Lindquist E."/>
            <person name="Daum C."/>
            <person name="Ramamoorthy G.K."/>
            <person name="Gryganskyi A."/>
            <person name="Culley D."/>
            <person name="Magnuson J.K."/>
            <person name="James T.Y."/>
            <person name="O'Malley M.A."/>
            <person name="Stajich J.E."/>
            <person name="Spatafora J.W."/>
            <person name="Visel A."/>
            <person name="Grigoriev I.V."/>
        </authorList>
    </citation>
    <scope>NUCLEOTIDE SEQUENCE [LARGE SCALE GENOMIC DNA]</scope>
    <source>
        <strain evidence="5 6">CBS 129021</strain>
    </source>
</reference>
<dbReference type="EMBL" id="MCFJ01000009">
    <property type="protein sequence ID" value="ORY62180.1"/>
    <property type="molecule type" value="Genomic_DNA"/>
</dbReference>
<dbReference type="PANTHER" id="PTHR40633">
    <property type="entry name" value="MATRIX PROTEIN, PUTATIVE (AFU_ORTHOLOGUE AFUA_8G05410)-RELATED"/>
    <property type="match status" value="1"/>
</dbReference>
<keyword evidence="6" id="KW-1185">Reference proteome</keyword>
<dbReference type="GeneID" id="63780243"/>
<keyword evidence="1 3" id="KW-0732">Signal</keyword>
<feature type="domain" description="Yeast cell wall synthesis Kre9/Knh1-like N-terminal" evidence="4">
    <location>
        <begin position="25"/>
        <end position="105"/>
    </location>
</feature>
<feature type="signal peptide" evidence="3">
    <location>
        <begin position="1"/>
        <end position="18"/>
    </location>
</feature>
<organism evidence="5 6">
    <name type="scientific">Pseudomassariella vexata</name>
    <dbReference type="NCBI Taxonomy" id="1141098"/>
    <lineage>
        <taxon>Eukaryota</taxon>
        <taxon>Fungi</taxon>
        <taxon>Dikarya</taxon>
        <taxon>Ascomycota</taxon>
        <taxon>Pezizomycotina</taxon>
        <taxon>Sordariomycetes</taxon>
        <taxon>Xylariomycetidae</taxon>
        <taxon>Amphisphaeriales</taxon>
        <taxon>Pseudomassariaceae</taxon>
        <taxon>Pseudomassariella</taxon>
    </lineage>
</organism>
<feature type="compositionally biased region" description="Low complexity" evidence="2">
    <location>
        <begin position="111"/>
        <end position="184"/>
    </location>
</feature>
<dbReference type="InterPro" id="IPR018466">
    <property type="entry name" value="Kre9/Knh1-like_N"/>
</dbReference>
<dbReference type="Pfam" id="PF10342">
    <property type="entry name" value="Kre9_KNH"/>
    <property type="match status" value="1"/>
</dbReference>
<protein>
    <recommendedName>
        <fullName evidence="4">Yeast cell wall synthesis Kre9/Knh1-like N-terminal domain-containing protein</fullName>
    </recommendedName>
</protein>
<evidence type="ECO:0000259" key="4">
    <source>
        <dbReference type="Pfam" id="PF10342"/>
    </source>
</evidence>
<dbReference type="AlphaFoldDB" id="A0A1Y2DSE6"/>
<comment type="caution">
    <text evidence="5">The sequence shown here is derived from an EMBL/GenBank/DDBJ whole genome shotgun (WGS) entry which is preliminary data.</text>
</comment>
<dbReference type="Proteomes" id="UP000193689">
    <property type="component" value="Unassembled WGS sequence"/>
</dbReference>
<feature type="region of interest" description="Disordered" evidence="2">
    <location>
        <begin position="111"/>
        <end position="192"/>
    </location>
</feature>
<feature type="chain" id="PRO_5012960228" description="Yeast cell wall synthesis Kre9/Knh1-like N-terminal domain-containing protein" evidence="3">
    <location>
        <begin position="19"/>
        <end position="212"/>
    </location>
</feature>
<accession>A0A1Y2DSE6</accession>
<evidence type="ECO:0000256" key="1">
    <source>
        <dbReference type="ARBA" id="ARBA00022729"/>
    </source>
</evidence>
<dbReference type="InParanoid" id="A0A1Y2DSE6"/>
<dbReference type="STRING" id="1141098.A0A1Y2DSE6"/>
<gene>
    <name evidence="5" type="ORF">BCR38DRAFT_486450</name>
</gene>
<evidence type="ECO:0000256" key="2">
    <source>
        <dbReference type="SAM" id="MobiDB-lite"/>
    </source>
</evidence>
<evidence type="ECO:0000313" key="5">
    <source>
        <dbReference type="EMBL" id="ORY62180.1"/>
    </source>
</evidence>
<evidence type="ECO:0000256" key="3">
    <source>
        <dbReference type="SAM" id="SignalP"/>
    </source>
</evidence>
<dbReference type="InterPro" id="IPR052982">
    <property type="entry name" value="SRP1/TIP1-like"/>
</dbReference>
<name>A0A1Y2DSE6_9PEZI</name>
<sequence length="212" mass="20909">MKFIASLTFAALAGLATAKVILTNSDYNVVAGETFTLTWADATSAVTINLKNGPAGDLETVQTLTSSGGSPAGSFAWAVPSTLTSDTYSFEIISGDESNYSPQFQFSGAAASTSTTESSSSSETATATETSTTTTESSTATSTGSSTLTTSTTGTASVSASSSATRTSSSVASRTSAASTSTTSIVNTNDGRGLAAPVAPLLIAAGIAIAAL</sequence>
<dbReference type="PANTHER" id="PTHR40633:SF1">
    <property type="entry name" value="GPI ANCHORED SERINE-THREONINE RICH PROTEIN (AFU_ORTHOLOGUE AFUA_1G03630)"/>
    <property type="match status" value="1"/>
</dbReference>
<dbReference type="RefSeq" id="XP_040714016.1">
    <property type="nucleotide sequence ID" value="XM_040864031.1"/>
</dbReference>
<dbReference type="OrthoDB" id="5589325at2759"/>
<evidence type="ECO:0000313" key="6">
    <source>
        <dbReference type="Proteomes" id="UP000193689"/>
    </source>
</evidence>
<proteinExistence type="predicted"/>